<protein>
    <submittedName>
        <fullName evidence="1">Uncharacterized protein</fullName>
    </submittedName>
</protein>
<comment type="caution">
    <text evidence="1">The sequence shown here is derived from an EMBL/GenBank/DDBJ whole genome shotgun (WGS) entry which is preliminary data.</text>
</comment>
<gene>
    <name evidence="1" type="ORF">HPP92_020039</name>
</gene>
<keyword evidence="2" id="KW-1185">Reference proteome</keyword>
<reference evidence="1 2" key="1">
    <citation type="journal article" date="2020" name="Nat. Food">
        <title>A phased Vanilla planifolia genome enables genetic improvement of flavour and production.</title>
        <authorList>
            <person name="Hasing T."/>
            <person name="Tang H."/>
            <person name="Brym M."/>
            <person name="Khazi F."/>
            <person name="Huang T."/>
            <person name="Chambers A.H."/>
        </authorList>
    </citation>
    <scope>NUCLEOTIDE SEQUENCE [LARGE SCALE GENOMIC DNA]</scope>
    <source>
        <tissue evidence="1">Leaf</tissue>
    </source>
</reference>
<sequence>MTEIEGVVPVVMVFIHEGFTACCMASGVGSAIVGTRLGCATSSHELASFWCLQECPLQPACARHGDLPTVWPGAAGTSSGSYKGILPASHDKMHAYTCYGISPIWENRNEKA</sequence>
<organism evidence="1 2">
    <name type="scientific">Vanilla planifolia</name>
    <name type="common">Vanilla</name>
    <dbReference type="NCBI Taxonomy" id="51239"/>
    <lineage>
        <taxon>Eukaryota</taxon>
        <taxon>Viridiplantae</taxon>
        <taxon>Streptophyta</taxon>
        <taxon>Embryophyta</taxon>
        <taxon>Tracheophyta</taxon>
        <taxon>Spermatophyta</taxon>
        <taxon>Magnoliopsida</taxon>
        <taxon>Liliopsida</taxon>
        <taxon>Asparagales</taxon>
        <taxon>Orchidaceae</taxon>
        <taxon>Vanilloideae</taxon>
        <taxon>Vanilleae</taxon>
        <taxon>Vanilla</taxon>
    </lineage>
</organism>
<dbReference type="EMBL" id="JADCNL010000010">
    <property type="protein sequence ID" value="KAG0463970.1"/>
    <property type="molecule type" value="Genomic_DNA"/>
</dbReference>
<evidence type="ECO:0000313" key="1">
    <source>
        <dbReference type="EMBL" id="KAG0463970.1"/>
    </source>
</evidence>
<evidence type="ECO:0000313" key="2">
    <source>
        <dbReference type="Proteomes" id="UP000636800"/>
    </source>
</evidence>
<dbReference type="Proteomes" id="UP000636800">
    <property type="component" value="Chromosome 10"/>
</dbReference>
<dbReference type="OrthoDB" id="343070at2759"/>
<dbReference type="AlphaFoldDB" id="A0A835Q0K3"/>
<proteinExistence type="predicted"/>
<name>A0A835Q0K3_VANPL</name>
<accession>A0A835Q0K3</accession>